<reference evidence="3 4" key="1">
    <citation type="journal article" date="2016" name="Front. Microbiol.">
        <title>Comparative Genomics Analysis of Streptomyces Species Reveals Their Adaptation to the Marine Environment and Their Diversity at the Genomic Level.</title>
        <authorList>
            <person name="Tian X."/>
            <person name="Zhang Z."/>
            <person name="Yang T."/>
            <person name="Chen M."/>
            <person name="Li J."/>
            <person name="Chen F."/>
            <person name="Yang J."/>
            <person name="Li W."/>
            <person name="Zhang B."/>
            <person name="Zhang Z."/>
            <person name="Wu J."/>
            <person name="Zhang C."/>
            <person name="Long L."/>
            <person name="Xiao J."/>
        </authorList>
    </citation>
    <scope>NUCLEOTIDE SEQUENCE [LARGE SCALE GENOMIC DNA]</scope>
    <source>
        <strain evidence="3 4">SCSIO 10390</strain>
    </source>
</reference>
<sequence>MPDGLLLGGLALLLGTTVLIWTATGLAGLLAHGSWPEGVSFTRTPMAIRDLAADPRDLAAAWPGVDPSHLSGYGLFWGLFIGQLLILAVLTVFAVGTVTRARAVRAARRSHRTQEAAPSGTDVRPLPAQAPPVEEESADPAAPSAPISAPAVERVAEPVPAGPVDAGTDPVVPGSQAGDEETAVPQARIQDAPGAVLVATSDTALWAATKDARAKLGPVHLFDPGQLCDTPDRLRWSPHHGCADRATAASRAAALLAPLRSSRPIDAEMHSAAETLLRCWLHAAALDDRPFREVHRWAIAKTTPADPVQTLRTHPKASPGAAGELEATLTGHPERRRHATELVRRALSPLSQLHVRNACTAARADRVALESFIDETGTLYVVGEDPELMPILNALAQSVVEHGRRVAARSSPGRLGPPLTAVLQLPL</sequence>
<accession>A0A1E7JQX8</accession>
<dbReference type="PATRIC" id="fig|933944.5.peg.237"/>
<evidence type="ECO:0008006" key="5">
    <source>
        <dbReference type="Google" id="ProtNLM"/>
    </source>
</evidence>
<name>A0A1E7JQX8_9ACTN</name>
<evidence type="ECO:0000256" key="1">
    <source>
        <dbReference type="SAM" id="MobiDB-lite"/>
    </source>
</evidence>
<comment type="caution">
    <text evidence="3">The sequence shown here is derived from an EMBL/GenBank/DDBJ whole genome shotgun (WGS) entry which is preliminary data.</text>
</comment>
<feature type="compositionally biased region" description="Low complexity" evidence="1">
    <location>
        <begin position="139"/>
        <end position="148"/>
    </location>
</feature>
<evidence type="ECO:0000313" key="3">
    <source>
        <dbReference type="EMBL" id="OEU90692.1"/>
    </source>
</evidence>
<keyword evidence="2" id="KW-0812">Transmembrane</keyword>
<dbReference type="EMBL" id="LJGT01000038">
    <property type="protein sequence ID" value="OEU90692.1"/>
    <property type="molecule type" value="Genomic_DNA"/>
</dbReference>
<organism evidence="3 4">
    <name type="scientific">Streptomyces abyssalis</name>
    <dbReference type="NCBI Taxonomy" id="933944"/>
    <lineage>
        <taxon>Bacteria</taxon>
        <taxon>Bacillati</taxon>
        <taxon>Actinomycetota</taxon>
        <taxon>Actinomycetes</taxon>
        <taxon>Kitasatosporales</taxon>
        <taxon>Streptomycetaceae</taxon>
        <taxon>Streptomyces</taxon>
    </lineage>
</organism>
<keyword evidence="4" id="KW-1185">Reference proteome</keyword>
<protein>
    <recommendedName>
        <fullName evidence="5">Type VI secretion protein</fullName>
    </recommendedName>
</protein>
<evidence type="ECO:0000256" key="2">
    <source>
        <dbReference type="SAM" id="Phobius"/>
    </source>
</evidence>
<evidence type="ECO:0000313" key="4">
    <source>
        <dbReference type="Proteomes" id="UP000176087"/>
    </source>
</evidence>
<dbReference type="AlphaFoldDB" id="A0A1E7JQX8"/>
<feature type="transmembrane region" description="Helical" evidence="2">
    <location>
        <begin position="75"/>
        <end position="99"/>
    </location>
</feature>
<proteinExistence type="predicted"/>
<feature type="region of interest" description="Disordered" evidence="1">
    <location>
        <begin position="106"/>
        <end position="148"/>
    </location>
</feature>
<feature type="region of interest" description="Disordered" evidence="1">
    <location>
        <begin position="309"/>
        <end position="333"/>
    </location>
</feature>
<gene>
    <name evidence="3" type="ORF">AN215_10335</name>
</gene>
<dbReference type="Proteomes" id="UP000176087">
    <property type="component" value="Unassembled WGS sequence"/>
</dbReference>
<dbReference type="STRING" id="933944.AN215_10335"/>
<keyword evidence="2" id="KW-1133">Transmembrane helix</keyword>
<keyword evidence="2" id="KW-0472">Membrane</keyword>